<name>A0A429ZGF2_9ENTE</name>
<dbReference type="EMBL" id="NGJU01000021">
    <property type="protein sequence ID" value="RST92791.1"/>
    <property type="molecule type" value="Genomic_DNA"/>
</dbReference>
<keyword evidence="2" id="KW-1185">Reference proteome</keyword>
<dbReference type="Proteomes" id="UP000287239">
    <property type="component" value="Unassembled WGS sequence"/>
</dbReference>
<dbReference type="GeneID" id="98569218"/>
<reference evidence="1 2" key="1">
    <citation type="submission" date="2017-05" db="EMBL/GenBank/DDBJ databases">
        <title>Vagococcus spp. assemblies.</title>
        <authorList>
            <person name="Gulvik C.A."/>
        </authorList>
    </citation>
    <scope>NUCLEOTIDE SEQUENCE [LARGE SCALE GENOMIC DNA]</scope>
    <source>
        <strain evidence="1 2">NCFB 2777</strain>
    </source>
</reference>
<accession>A0A429ZGF2</accession>
<organism evidence="1 2">
    <name type="scientific">Vagococcus salmoninarum</name>
    <dbReference type="NCBI Taxonomy" id="2739"/>
    <lineage>
        <taxon>Bacteria</taxon>
        <taxon>Bacillati</taxon>
        <taxon>Bacillota</taxon>
        <taxon>Bacilli</taxon>
        <taxon>Lactobacillales</taxon>
        <taxon>Enterococcaceae</taxon>
        <taxon>Vagococcus</taxon>
    </lineage>
</organism>
<evidence type="ECO:0008006" key="3">
    <source>
        <dbReference type="Google" id="ProtNLM"/>
    </source>
</evidence>
<dbReference type="OrthoDB" id="2058406at2"/>
<evidence type="ECO:0000313" key="2">
    <source>
        <dbReference type="Proteomes" id="UP000287239"/>
    </source>
</evidence>
<comment type="caution">
    <text evidence="1">The sequence shown here is derived from an EMBL/GenBank/DDBJ whole genome shotgun (WGS) entry which is preliminary data.</text>
</comment>
<evidence type="ECO:0000313" key="1">
    <source>
        <dbReference type="EMBL" id="RST92791.1"/>
    </source>
</evidence>
<sequence length="218" mass="24345">MRKKKRLASLKYRKFLLVIVCCLAVIGVVFSGIGVTLALMKSSEQRTNDFSIGDLRTELVEDFTPPTLTELDKPYKKEVSVKNTGETGAFVRVMVLPQILSKADNQGNQLLLPSTIAKELILDLDLAKWADGEDGYYYYLDILAPKEATSHLFTTVTLASSAMTDAYEEAELTIDVKVESINGTKWAYQDAWWNGDVANWSVKPLSDINEILKTKVID</sequence>
<dbReference type="AlphaFoldDB" id="A0A429ZGF2"/>
<dbReference type="RefSeq" id="WP_126781731.1">
    <property type="nucleotide sequence ID" value="NZ_NGJU01000021.1"/>
</dbReference>
<proteinExistence type="predicted"/>
<protein>
    <recommendedName>
        <fullName evidence="3">Alternate signal-mediated exported protein</fullName>
    </recommendedName>
</protein>
<gene>
    <name evidence="1" type="ORF">CBF35_12780</name>
</gene>